<sequence>MATRDPLRSGPPGTCWDPNEKLSCAAPSHPVPAELRSALLHRDPTGIARD</sequence>
<gene>
    <name evidence="1" type="ORF">L195_g022199</name>
</gene>
<dbReference type="EMBL" id="ASHM01017212">
    <property type="protein sequence ID" value="PNX98941.1"/>
    <property type="molecule type" value="Genomic_DNA"/>
</dbReference>
<proteinExistence type="predicted"/>
<organism evidence="1 2">
    <name type="scientific">Trifolium pratense</name>
    <name type="common">Red clover</name>
    <dbReference type="NCBI Taxonomy" id="57577"/>
    <lineage>
        <taxon>Eukaryota</taxon>
        <taxon>Viridiplantae</taxon>
        <taxon>Streptophyta</taxon>
        <taxon>Embryophyta</taxon>
        <taxon>Tracheophyta</taxon>
        <taxon>Spermatophyta</taxon>
        <taxon>Magnoliopsida</taxon>
        <taxon>eudicotyledons</taxon>
        <taxon>Gunneridae</taxon>
        <taxon>Pentapetalae</taxon>
        <taxon>rosids</taxon>
        <taxon>fabids</taxon>
        <taxon>Fabales</taxon>
        <taxon>Fabaceae</taxon>
        <taxon>Papilionoideae</taxon>
        <taxon>50 kb inversion clade</taxon>
        <taxon>NPAAA clade</taxon>
        <taxon>Hologalegina</taxon>
        <taxon>IRL clade</taxon>
        <taxon>Trifolieae</taxon>
        <taxon>Trifolium</taxon>
    </lineage>
</organism>
<accession>A0A2K3N7B5</accession>
<dbReference type="Proteomes" id="UP000236291">
    <property type="component" value="Unassembled WGS sequence"/>
</dbReference>
<evidence type="ECO:0000313" key="2">
    <source>
        <dbReference type="Proteomes" id="UP000236291"/>
    </source>
</evidence>
<reference evidence="1 2" key="2">
    <citation type="journal article" date="2017" name="Front. Plant Sci.">
        <title>Gene Classification and Mining of Molecular Markers Useful in Red Clover (Trifolium pratense) Breeding.</title>
        <authorList>
            <person name="Istvanek J."/>
            <person name="Dluhosova J."/>
            <person name="Dluhos P."/>
            <person name="Patkova L."/>
            <person name="Nedelnik J."/>
            <person name="Repkova J."/>
        </authorList>
    </citation>
    <scope>NUCLEOTIDE SEQUENCE [LARGE SCALE GENOMIC DNA]</scope>
    <source>
        <strain evidence="2">cv. Tatra</strain>
        <tissue evidence="1">Young leaves</tissue>
    </source>
</reference>
<dbReference type="AlphaFoldDB" id="A0A2K3N7B5"/>
<reference evidence="1 2" key="1">
    <citation type="journal article" date="2014" name="Am. J. Bot.">
        <title>Genome assembly and annotation for red clover (Trifolium pratense; Fabaceae).</title>
        <authorList>
            <person name="Istvanek J."/>
            <person name="Jaros M."/>
            <person name="Krenek A."/>
            <person name="Repkova J."/>
        </authorList>
    </citation>
    <scope>NUCLEOTIDE SEQUENCE [LARGE SCALE GENOMIC DNA]</scope>
    <source>
        <strain evidence="2">cv. Tatra</strain>
        <tissue evidence="1">Young leaves</tissue>
    </source>
</reference>
<evidence type="ECO:0000313" key="1">
    <source>
        <dbReference type="EMBL" id="PNX98941.1"/>
    </source>
</evidence>
<protein>
    <submittedName>
        <fullName evidence="1">Uncharacterized protein</fullName>
    </submittedName>
</protein>
<comment type="caution">
    <text evidence="1">The sequence shown here is derived from an EMBL/GenBank/DDBJ whole genome shotgun (WGS) entry which is preliminary data.</text>
</comment>
<name>A0A2K3N7B5_TRIPR</name>